<dbReference type="EMBL" id="CP035532">
    <property type="protein sequence ID" value="QBA20945.1"/>
    <property type="molecule type" value="Genomic_DNA"/>
</dbReference>
<name>A0A411DKQ5_CHRID</name>
<sequence length="170" mass="19680">MALDNLISVSFSTSDLETIDKAIQDIQSVLLRKTINLTPDQRQQYGRIAEQNKLFVNKAKIYMEQYAQYVPNFLDKAEFDKDFIAREQIEQRLQQLDSLTEQLSDTKVLLDHDNYHNAISFYRSIRYLSEENVPGTNVIYDDMKQFFVTGQTPQQTQVPPSSTDPDTSSK</sequence>
<feature type="region of interest" description="Disordered" evidence="1">
    <location>
        <begin position="150"/>
        <end position="170"/>
    </location>
</feature>
<evidence type="ECO:0000313" key="2">
    <source>
        <dbReference type="EMBL" id="QBA20945.1"/>
    </source>
</evidence>
<evidence type="ECO:0000256" key="1">
    <source>
        <dbReference type="SAM" id="MobiDB-lite"/>
    </source>
</evidence>
<reference evidence="2" key="1">
    <citation type="submission" date="2019-01" db="EMBL/GenBank/DDBJ databases">
        <title>Whole Genome Sequencing for Putative Detection of Antimicrobial Resistance and Potential Virulence Factors in Chryseobacterium indologenes isolated from Nile Tilapia in Tanzania.</title>
        <authorList>
            <person name="Mwega E."/>
            <person name="Mutoloki S."/>
            <person name="Mugimba K."/>
            <person name="Colquhoun D."/>
            <person name="Mdegela R."/>
            <person name="Evensen O."/>
            <person name="Wasteson Y."/>
        </authorList>
    </citation>
    <scope>NUCLEOTIDE SEQUENCE [LARGE SCALE GENOMIC DNA]</scope>
    <source>
        <strain evidence="2">StR 01</strain>
    </source>
</reference>
<proteinExistence type="predicted"/>
<dbReference type="AlphaFoldDB" id="A0A411DKQ5"/>
<protein>
    <submittedName>
        <fullName evidence="2">Uncharacterized protein</fullName>
    </submittedName>
</protein>
<gene>
    <name evidence="2" type="ORF">EU348_06970</name>
</gene>
<accession>A0A411DKQ5</accession>
<organism evidence="2">
    <name type="scientific">Chryseobacterium indologenes</name>
    <name type="common">Flavobacterium indologenes</name>
    <dbReference type="NCBI Taxonomy" id="253"/>
    <lineage>
        <taxon>Bacteria</taxon>
        <taxon>Pseudomonadati</taxon>
        <taxon>Bacteroidota</taxon>
        <taxon>Flavobacteriia</taxon>
        <taxon>Flavobacteriales</taxon>
        <taxon>Weeksellaceae</taxon>
        <taxon>Chryseobacterium group</taxon>
        <taxon>Chryseobacterium</taxon>
    </lineage>
</organism>